<evidence type="ECO:0000256" key="1">
    <source>
        <dbReference type="ARBA" id="ARBA00004141"/>
    </source>
</evidence>
<evidence type="ECO:0000313" key="12">
    <source>
        <dbReference type="Proteomes" id="UP001195483"/>
    </source>
</evidence>
<keyword evidence="3 9" id="KW-1133">Transmembrane helix</keyword>
<dbReference type="GO" id="GO:0016020">
    <property type="term" value="C:membrane"/>
    <property type="evidence" value="ECO:0007669"/>
    <property type="project" value="UniProtKB-SubCell"/>
</dbReference>
<keyword evidence="7 8" id="KW-0807">Transducer</keyword>
<reference evidence="11" key="3">
    <citation type="submission" date="2023-05" db="EMBL/GenBank/DDBJ databases">
        <authorList>
            <person name="Smith C.H."/>
        </authorList>
    </citation>
    <scope>NUCLEOTIDE SEQUENCE</scope>
    <source>
        <strain evidence="11">CHS0354</strain>
        <tissue evidence="11">Mantle</tissue>
    </source>
</reference>
<dbReference type="CDD" id="cd00637">
    <property type="entry name" value="7tm_classA_rhodopsin-like"/>
    <property type="match status" value="1"/>
</dbReference>
<feature type="transmembrane region" description="Helical" evidence="9">
    <location>
        <begin position="132"/>
        <end position="157"/>
    </location>
</feature>
<evidence type="ECO:0000256" key="2">
    <source>
        <dbReference type="ARBA" id="ARBA00022692"/>
    </source>
</evidence>
<protein>
    <recommendedName>
        <fullName evidence="10">G-protein coupled receptors family 1 profile domain-containing protein</fullName>
    </recommendedName>
</protein>
<feature type="transmembrane region" description="Helical" evidence="9">
    <location>
        <begin position="40"/>
        <end position="67"/>
    </location>
</feature>
<name>A0AAE0RX73_9BIVA</name>
<dbReference type="InterPro" id="IPR050125">
    <property type="entry name" value="GPCR_opsins"/>
</dbReference>
<dbReference type="PROSITE" id="PS00237">
    <property type="entry name" value="G_PROTEIN_RECEP_F1_1"/>
    <property type="match status" value="1"/>
</dbReference>
<feature type="transmembrane region" description="Helical" evidence="9">
    <location>
        <begin position="191"/>
        <end position="212"/>
    </location>
</feature>
<sequence>MDDGKFCPAEELQYLGYFREGKKTVIQFAKLEGEPFFNSVPFLCQIVGSICTISCVGSLMSIGALSLNRYIHICHSEAYPKIFTRRNSIAICVALYFIGLGLVLFNIAGIGAHTFDRRAVQCIWDRMASYPYTVVFSIVLVWIPLVLIGVCFCRMYIYVSNNRRKIEQQTSVLTRKVISRNRRARHHLAKALFIIYVVFSLCWLPYALLIVIDQHNNFPHEIHVYITTLAHLHPSLNWIVYYSTNRKFEIAFKKILRCGKCLTLDIDSGLSGNEASNVNNNKTIRFLELRRLSFHPAKDERIDNVSTPLERHTVA</sequence>
<feature type="domain" description="G-protein coupled receptors family 1 profile" evidence="10">
    <location>
        <begin position="42"/>
        <end position="241"/>
    </location>
</feature>
<dbReference type="Proteomes" id="UP001195483">
    <property type="component" value="Unassembled WGS sequence"/>
</dbReference>
<dbReference type="Pfam" id="PF00001">
    <property type="entry name" value="7tm_1"/>
    <property type="match status" value="1"/>
</dbReference>
<dbReference type="GO" id="GO:0004930">
    <property type="term" value="F:G protein-coupled receptor activity"/>
    <property type="evidence" value="ECO:0007669"/>
    <property type="project" value="UniProtKB-KW"/>
</dbReference>
<dbReference type="InterPro" id="IPR017452">
    <property type="entry name" value="GPCR_Rhodpsn_7TM"/>
</dbReference>
<evidence type="ECO:0000256" key="5">
    <source>
        <dbReference type="ARBA" id="ARBA00023136"/>
    </source>
</evidence>
<dbReference type="PANTHER" id="PTHR24240">
    <property type="entry name" value="OPSIN"/>
    <property type="match status" value="1"/>
</dbReference>
<reference evidence="11" key="1">
    <citation type="journal article" date="2021" name="Genome Biol. Evol.">
        <title>A High-Quality Reference Genome for a Parasitic Bivalve with Doubly Uniparental Inheritance (Bivalvia: Unionida).</title>
        <authorList>
            <person name="Smith C.H."/>
        </authorList>
    </citation>
    <scope>NUCLEOTIDE SEQUENCE</scope>
    <source>
        <strain evidence="11">CHS0354</strain>
    </source>
</reference>
<dbReference type="SUPFAM" id="SSF81321">
    <property type="entry name" value="Family A G protein-coupled receptor-like"/>
    <property type="match status" value="1"/>
</dbReference>
<evidence type="ECO:0000256" key="4">
    <source>
        <dbReference type="ARBA" id="ARBA00023040"/>
    </source>
</evidence>
<dbReference type="PRINTS" id="PR00237">
    <property type="entry name" value="GPCRRHODOPSN"/>
</dbReference>
<dbReference type="AlphaFoldDB" id="A0AAE0RX73"/>
<gene>
    <name evidence="11" type="ORF">CHS0354_032967</name>
</gene>
<evidence type="ECO:0000313" key="11">
    <source>
        <dbReference type="EMBL" id="KAK3581246.1"/>
    </source>
</evidence>
<keyword evidence="6 8" id="KW-0675">Receptor</keyword>
<evidence type="ECO:0000256" key="7">
    <source>
        <dbReference type="ARBA" id="ARBA00023224"/>
    </source>
</evidence>
<feature type="transmembrane region" description="Helical" evidence="9">
    <location>
        <begin position="88"/>
        <end position="112"/>
    </location>
</feature>
<feature type="transmembrane region" description="Helical" evidence="9">
    <location>
        <begin position="224"/>
        <end position="244"/>
    </location>
</feature>
<evidence type="ECO:0000259" key="10">
    <source>
        <dbReference type="PROSITE" id="PS50262"/>
    </source>
</evidence>
<comment type="subcellular location">
    <subcellularLocation>
        <location evidence="1">Membrane</location>
        <topology evidence="1">Multi-pass membrane protein</topology>
    </subcellularLocation>
</comment>
<accession>A0AAE0RX73</accession>
<dbReference type="EMBL" id="JAEAOA010001942">
    <property type="protein sequence ID" value="KAK3581246.1"/>
    <property type="molecule type" value="Genomic_DNA"/>
</dbReference>
<keyword evidence="2 8" id="KW-0812">Transmembrane</keyword>
<keyword evidence="12" id="KW-1185">Reference proteome</keyword>
<keyword evidence="5 9" id="KW-0472">Membrane</keyword>
<dbReference type="Gene3D" id="1.20.1070.10">
    <property type="entry name" value="Rhodopsin 7-helix transmembrane proteins"/>
    <property type="match status" value="1"/>
</dbReference>
<evidence type="ECO:0000256" key="3">
    <source>
        <dbReference type="ARBA" id="ARBA00022989"/>
    </source>
</evidence>
<comment type="caution">
    <text evidence="11">The sequence shown here is derived from an EMBL/GenBank/DDBJ whole genome shotgun (WGS) entry which is preliminary data.</text>
</comment>
<keyword evidence="4 8" id="KW-0297">G-protein coupled receptor</keyword>
<evidence type="ECO:0000256" key="6">
    <source>
        <dbReference type="ARBA" id="ARBA00023170"/>
    </source>
</evidence>
<comment type="similarity">
    <text evidence="8">Belongs to the G-protein coupled receptor 1 family.</text>
</comment>
<evidence type="ECO:0000256" key="9">
    <source>
        <dbReference type="SAM" id="Phobius"/>
    </source>
</evidence>
<proteinExistence type="inferred from homology"/>
<evidence type="ECO:0000256" key="8">
    <source>
        <dbReference type="RuleBase" id="RU000688"/>
    </source>
</evidence>
<dbReference type="PROSITE" id="PS50262">
    <property type="entry name" value="G_PROTEIN_RECEP_F1_2"/>
    <property type="match status" value="1"/>
</dbReference>
<organism evidence="11 12">
    <name type="scientific">Potamilus streckersoni</name>
    <dbReference type="NCBI Taxonomy" id="2493646"/>
    <lineage>
        <taxon>Eukaryota</taxon>
        <taxon>Metazoa</taxon>
        <taxon>Spiralia</taxon>
        <taxon>Lophotrochozoa</taxon>
        <taxon>Mollusca</taxon>
        <taxon>Bivalvia</taxon>
        <taxon>Autobranchia</taxon>
        <taxon>Heteroconchia</taxon>
        <taxon>Palaeoheterodonta</taxon>
        <taxon>Unionida</taxon>
        <taxon>Unionoidea</taxon>
        <taxon>Unionidae</taxon>
        <taxon>Ambleminae</taxon>
        <taxon>Lampsilini</taxon>
        <taxon>Potamilus</taxon>
    </lineage>
</organism>
<reference evidence="11" key="2">
    <citation type="journal article" date="2021" name="Genome Biol. Evol.">
        <title>Developing a high-quality reference genome for a parasitic bivalve with doubly uniparental inheritance (Bivalvia: Unionida).</title>
        <authorList>
            <person name="Smith C.H."/>
        </authorList>
    </citation>
    <scope>NUCLEOTIDE SEQUENCE</scope>
    <source>
        <strain evidence="11">CHS0354</strain>
        <tissue evidence="11">Mantle</tissue>
    </source>
</reference>
<dbReference type="InterPro" id="IPR000276">
    <property type="entry name" value="GPCR_Rhodpsn"/>
</dbReference>